<accession>A0ACB5R912</accession>
<comment type="caution">
    <text evidence="1">The sequence shown here is derived from an EMBL/GenBank/DDBJ whole genome shotgun (WGS) entry which is preliminary data.</text>
</comment>
<dbReference type="Proteomes" id="UP001058074">
    <property type="component" value="Unassembled WGS sequence"/>
</dbReference>
<gene>
    <name evidence="1" type="ORF">rsdtw13_07840</name>
</gene>
<evidence type="ECO:0000313" key="2">
    <source>
        <dbReference type="Proteomes" id="UP001058074"/>
    </source>
</evidence>
<dbReference type="EMBL" id="BROD01000001">
    <property type="protein sequence ID" value="GKX65526.1"/>
    <property type="molecule type" value="Genomic_DNA"/>
</dbReference>
<name>A0ACB5R912_9CLOT</name>
<organism evidence="1 2">
    <name type="scientific">Inconstantimicrobium mannanitabidum</name>
    <dbReference type="NCBI Taxonomy" id="1604901"/>
    <lineage>
        <taxon>Bacteria</taxon>
        <taxon>Bacillati</taxon>
        <taxon>Bacillota</taxon>
        <taxon>Clostridia</taxon>
        <taxon>Eubacteriales</taxon>
        <taxon>Clostridiaceae</taxon>
        <taxon>Inconstantimicrobium</taxon>
    </lineage>
</organism>
<evidence type="ECO:0000313" key="1">
    <source>
        <dbReference type="EMBL" id="GKX65526.1"/>
    </source>
</evidence>
<keyword evidence="2" id="KW-1185">Reference proteome</keyword>
<proteinExistence type="predicted"/>
<reference evidence="1" key="1">
    <citation type="journal article" date="2025" name="Int. J. Syst. Evol. Microbiol.">
        <title>Inconstantimicrobium mannanitabidum sp. nov., a novel member of the family Clostridiaceae isolated from anoxic soil under the treatment of reductive soil disinfestation.</title>
        <authorList>
            <person name="Ueki A."/>
            <person name="Tonouchi A."/>
            <person name="Honma S."/>
            <person name="Kaku N."/>
            <person name="Ueki K."/>
        </authorList>
    </citation>
    <scope>NUCLEOTIDE SEQUENCE</scope>
    <source>
        <strain evidence="1">TW13</strain>
    </source>
</reference>
<protein>
    <submittedName>
        <fullName evidence="1">Uncharacterized protein</fullName>
    </submittedName>
</protein>
<sequence>MERYIKPIGGEQWLDINLFDKKLDNFRDIEAVFLSGGQSAIQFILENINIENGEFILVPSYLCPSILYNFHRLKVDYIFYSVNKDLSIDLCDVKEKINKYKIKAVFFIDYFGFYYDQATLQYFKGLKEQNIVLIEDAVQMLWFSFKSFIGDYVFNSYRKFLPIDGSIVLCNKIKQYNFEKDSYYENVNLARAKKTLFQQFDIGNEEEFLSLYGNAEEEYYRREKIIGIDDESKKVLTRVDYEFIQNKRKENYSYLYDNLVRNNKIQIIYNKNLIKDNTVLGLPILIENRNEVRKKLRQANIYCPVHWNILNEEWSSKYVDSRYISERIITLPIDQRYDLYDMNRLLDEINRLVSNDI</sequence>